<evidence type="ECO:0000313" key="1">
    <source>
        <dbReference type="EMBL" id="QTD47967.1"/>
    </source>
</evidence>
<evidence type="ECO:0000313" key="2">
    <source>
        <dbReference type="Proteomes" id="UP000663929"/>
    </source>
</evidence>
<dbReference type="PANTHER" id="PTHR43739:SF5">
    <property type="entry name" value="EXO-ALPHA-SIALIDASE"/>
    <property type="match status" value="1"/>
</dbReference>
<proteinExistence type="predicted"/>
<sequence length="1187" mass="127804">MTETTKPGKPKTPGSYNGLISWHKQRAYPHEALPKRGFTHAFDKVRNDFRKATTLHKDADPWQSVPAGLSGRTLALAFHPTRPDTLFAGSASGGLWRTDSATSTPRWSRVPTGFPVQGVAAIAINPDNPDQMMIGTGEVYGFEETFPGYARRETRGSYGIGILISEDGGQSWSMSLDWRTRQDSGVQALTYDPRDARIVWAATTDGIYRSDDGGTSWDQVHSVPMATSLVLFPNHPGRVLAACGGFASPGHGLYLSEDDGATWTKITGGLPETFGGKAILHASKTQPDLVYASIGNGHTVFARNEDEQGFTPPDNATWLCRSTDGGRTWTQVNDRDYSLHQGWYSHFVFVDPADPTHLILGGVSLHVSYDSGTQIDFGVALFNAMADFHALVASPHDPSLMFLAADQGIATSQDGGESWETANLGYHSLQFFNGMAVSPHAPNPVMGTAQDINGSLRLDFDGDTPYLFQQYYGHEAGYVVIDPRTPDTFMASGPFLWFINAEGIGGTVTSPPNCSSAQPDCYELDPSSHSSMNAPVRGAASNPDVIYAGRDVVWRSDNLGRNWTATNDGLPLGADPLLAMEISPHDENLVYVATAPNKERLRLFKTVNGGQSWIDITGNLPDRYVPDLAIDPNDDQTVYAVLSGYGSDHLYRTRDGGTTWESVDRGRLPDVPTTAITIDPQHPDHLYIGNDLGVFVSLDSGYSWFSLQDGLPEAVLVGDLIIDPEKRLLYLGSHGNGLFYRSLLDPMPKGASSTLAFAAVLPEIHEGRDATTRVGLVNPADGTTAVRIDGFTAAGGWLGTSAVVTELAANQSTLRDVAELFPDLPSAVRWIRIESDTELIAFAELNDTDTRSAYLAPNASTSPFLPHVARDTAQFSTELVAVNPGADGGTGTLQAFPSNQTATPNGLGPEFTRSANDLNRLFDGDLDQVFWARLDSDQPLVAMERFSRLPGRRESAALGLDDRSGQELRLLHVATDTSQFWTGLVYINTGAATANVTEEAFDAAGNLISSQTLSVAPSGKETLLFDADTIQSGNPRISAETAWLRVRSDQPLIGYELFGAPTSSGNEVFAGLQGNTASAARLIYPYVRSDARHWTGIVAVNTDEAPVAAEARLLDASGQVVARADLGTLNPGQKATRLVRDLFPGADVTGGQVNIVADRPVLAGFQLWGDHNTPQRKFLAGISAIGR</sequence>
<reference evidence="1" key="1">
    <citation type="submission" date="2021-03" db="EMBL/GenBank/DDBJ databases">
        <title>Acanthopleuribacteraceae sp. M133.</title>
        <authorList>
            <person name="Wang G."/>
        </authorList>
    </citation>
    <scope>NUCLEOTIDE SEQUENCE</scope>
    <source>
        <strain evidence="1">M133</strain>
    </source>
</reference>
<dbReference type="EMBL" id="CP071793">
    <property type="protein sequence ID" value="QTD47967.1"/>
    <property type="molecule type" value="Genomic_DNA"/>
</dbReference>
<organism evidence="1 2">
    <name type="scientific">Sulfidibacter corallicola</name>
    <dbReference type="NCBI Taxonomy" id="2818388"/>
    <lineage>
        <taxon>Bacteria</taxon>
        <taxon>Pseudomonadati</taxon>
        <taxon>Acidobacteriota</taxon>
        <taxon>Holophagae</taxon>
        <taxon>Acanthopleuribacterales</taxon>
        <taxon>Acanthopleuribacteraceae</taxon>
        <taxon>Sulfidibacter</taxon>
    </lineage>
</organism>
<dbReference type="Proteomes" id="UP000663929">
    <property type="component" value="Chromosome"/>
</dbReference>
<protein>
    <recommendedName>
        <fullName evidence="3">Sortilin N-terminal domain-containing protein</fullName>
    </recommendedName>
</protein>
<keyword evidence="2" id="KW-1185">Reference proteome</keyword>
<dbReference type="Gene3D" id="2.130.10.10">
    <property type="entry name" value="YVTN repeat-like/Quinoprotein amine dehydrogenase"/>
    <property type="match status" value="3"/>
</dbReference>
<dbReference type="InterPro" id="IPR015943">
    <property type="entry name" value="WD40/YVTN_repeat-like_dom_sf"/>
</dbReference>
<gene>
    <name evidence="1" type="ORF">J3U87_20465</name>
</gene>
<dbReference type="RefSeq" id="WP_237377631.1">
    <property type="nucleotide sequence ID" value="NZ_CP071793.1"/>
</dbReference>
<dbReference type="SUPFAM" id="SSF110296">
    <property type="entry name" value="Oligoxyloglucan reducing end-specific cellobiohydrolase"/>
    <property type="match status" value="2"/>
</dbReference>
<name>A0A8A4TEJ7_SULCO</name>
<dbReference type="GO" id="GO:0010411">
    <property type="term" value="P:xyloglucan metabolic process"/>
    <property type="evidence" value="ECO:0007669"/>
    <property type="project" value="TreeGrafter"/>
</dbReference>
<dbReference type="AlphaFoldDB" id="A0A8A4TEJ7"/>
<evidence type="ECO:0008006" key="3">
    <source>
        <dbReference type="Google" id="ProtNLM"/>
    </source>
</evidence>
<dbReference type="CDD" id="cd15482">
    <property type="entry name" value="Sialidase_non-viral"/>
    <property type="match status" value="1"/>
</dbReference>
<dbReference type="KEGG" id="scor:J3U87_20465"/>
<accession>A0A8A4TEJ7</accession>
<dbReference type="InterPro" id="IPR052025">
    <property type="entry name" value="Xyloglucanase_GH74"/>
</dbReference>
<dbReference type="PANTHER" id="PTHR43739">
    <property type="entry name" value="XYLOGLUCANASE (EUROFUNG)"/>
    <property type="match status" value="1"/>
</dbReference>